<evidence type="ECO:0000256" key="4">
    <source>
        <dbReference type="ARBA" id="ARBA00021009"/>
    </source>
</evidence>
<evidence type="ECO:0000256" key="5">
    <source>
        <dbReference type="ARBA" id="ARBA00022448"/>
    </source>
</evidence>
<feature type="transmembrane region" description="Helical" evidence="12">
    <location>
        <begin position="140"/>
        <end position="161"/>
    </location>
</feature>
<protein>
    <recommendedName>
        <fullName evidence="4 11">NADH-ubiquinone oxidoreductase chain 1</fullName>
        <ecNumber evidence="11">7.1.1.2</ecNumber>
    </recommendedName>
</protein>
<feature type="transmembrane region" description="Helical" evidence="12">
    <location>
        <begin position="216"/>
        <end position="240"/>
    </location>
</feature>
<evidence type="ECO:0000256" key="8">
    <source>
        <dbReference type="ARBA" id="ARBA00023075"/>
    </source>
</evidence>
<comment type="similarity">
    <text evidence="3 10">Belongs to the complex I subunit 1 family.</text>
</comment>
<comment type="catalytic activity">
    <reaction evidence="11">
        <text>a ubiquinone + NADH + 5 H(+)(in) = a ubiquinol + NAD(+) + 4 H(+)(out)</text>
        <dbReference type="Rhea" id="RHEA:29091"/>
        <dbReference type="Rhea" id="RHEA-COMP:9565"/>
        <dbReference type="Rhea" id="RHEA-COMP:9566"/>
        <dbReference type="ChEBI" id="CHEBI:15378"/>
        <dbReference type="ChEBI" id="CHEBI:16389"/>
        <dbReference type="ChEBI" id="CHEBI:17976"/>
        <dbReference type="ChEBI" id="CHEBI:57540"/>
        <dbReference type="ChEBI" id="CHEBI:57945"/>
        <dbReference type="EC" id="7.1.1.2"/>
    </reaction>
</comment>
<evidence type="ECO:0000256" key="7">
    <source>
        <dbReference type="ARBA" id="ARBA00022989"/>
    </source>
</evidence>
<comment type="function">
    <text evidence="1">Core subunit of the mitochondrial membrane respiratory chain NADH dehydrogenase (Complex I) that is believed to belong to the minimal assembly required for catalysis. Complex I functions in the transfer of electrons from NADH to the respiratory chain. The immediate electron acceptor for the enzyme is believed to be ubiquinone.</text>
</comment>
<dbReference type="PROSITE" id="PS00667">
    <property type="entry name" value="COMPLEX1_ND1_1"/>
    <property type="match status" value="1"/>
</dbReference>
<feature type="transmembrane region" description="Helical" evidence="12">
    <location>
        <begin position="283"/>
        <end position="311"/>
    </location>
</feature>
<dbReference type="InterPro" id="IPR001694">
    <property type="entry name" value="NADH_UbQ_OxRdtase_su1/FPO"/>
</dbReference>
<keyword evidence="9 12" id="KW-0472">Membrane</keyword>
<evidence type="ECO:0000256" key="9">
    <source>
        <dbReference type="ARBA" id="ARBA00023136"/>
    </source>
</evidence>
<dbReference type="GO" id="GO:0008137">
    <property type="term" value="F:NADH dehydrogenase (ubiquinone) activity"/>
    <property type="evidence" value="ECO:0007669"/>
    <property type="project" value="UniProtKB-EC"/>
</dbReference>
<dbReference type="PANTHER" id="PTHR11432">
    <property type="entry name" value="NADH DEHYDROGENASE SUBUNIT 1"/>
    <property type="match status" value="1"/>
</dbReference>
<keyword evidence="8 11" id="KW-0830">Ubiquinone</keyword>
<evidence type="ECO:0000256" key="12">
    <source>
        <dbReference type="SAM" id="Phobius"/>
    </source>
</evidence>
<gene>
    <name evidence="13" type="primary">ND1</name>
</gene>
<feature type="transmembrane region" description="Helical" evidence="12">
    <location>
        <begin position="96"/>
        <end position="119"/>
    </location>
</feature>
<keyword evidence="7 12" id="KW-1133">Transmembrane helix</keyword>
<reference evidence="13" key="1">
    <citation type="submission" date="2017-05" db="EMBL/GenBank/DDBJ databases">
        <title>The complete mitochondrial genomes of two species and their phylogenetic implications (H. asiaticum asiaticum and H. asiaticum kozlovi).</title>
        <authorList>
            <person name="Liu Z.Q."/>
            <person name="Nuer K."/>
            <person name="Chen S.J."/>
            <person name="Zhao L."/>
            <person name="Zhang Z.Z."/>
            <person name="Ailisir M."/>
            <person name="Han T."/>
            <person name="Wang J.W."/>
            <person name="Wang Y.Z."/>
            <person name="Chen C.F."/>
        </authorList>
    </citation>
    <scope>NUCLEOTIDE SEQUENCE</scope>
</reference>
<keyword evidence="5" id="KW-0813">Transport</keyword>
<keyword evidence="6 10" id="KW-0812">Transmembrane</keyword>
<keyword evidence="10" id="KW-0520">NAD</keyword>
<evidence type="ECO:0000256" key="1">
    <source>
        <dbReference type="ARBA" id="ARBA00003257"/>
    </source>
</evidence>
<dbReference type="GO" id="GO:0009060">
    <property type="term" value="P:aerobic respiration"/>
    <property type="evidence" value="ECO:0007669"/>
    <property type="project" value="TreeGrafter"/>
</dbReference>
<feature type="transmembrane region" description="Helical" evidence="12">
    <location>
        <begin position="173"/>
        <end position="195"/>
    </location>
</feature>
<dbReference type="GO" id="GO:0005743">
    <property type="term" value="C:mitochondrial inner membrane"/>
    <property type="evidence" value="ECO:0007669"/>
    <property type="project" value="UniProtKB-SubCell"/>
</dbReference>
<dbReference type="Pfam" id="PF00146">
    <property type="entry name" value="NADHdh"/>
    <property type="match status" value="1"/>
</dbReference>
<geneLocation type="mitochondrion" evidence="13"/>
<name>A0A343SB41_HYAAS</name>
<evidence type="ECO:0000313" key="13">
    <source>
        <dbReference type="EMBL" id="AUQ23341.1"/>
    </source>
</evidence>
<evidence type="ECO:0000256" key="3">
    <source>
        <dbReference type="ARBA" id="ARBA00010535"/>
    </source>
</evidence>
<dbReference type="PROSITE" id="PS00668">
    <property type="entry name" value="COMPLEX1_ND1_2"/>
    <property type="match status" value="1"/>
</dbReference>
<feature type="transmembrane region" description="Helical" evidence="12">
    <location>
        <begin position="6"/>
        <end position="24"/>
    </location>
</feature>
<dbReference type="EC" id="7.1.1.2" evidence="11"/>
<dbReference type="PANTHER" id="PTHR11432:SF3">
    <property type="entry name" value="NADH-UBIQUINONE OXIDOREDUCTASE CHAIN 1"/>
    <property type="match status" value="1"/>
</dbReference>
<keyword evidence="11 13" id="KW-0496">Mitochondrion</keyword>
<evidence type="ECO:0000256" key="10">
    <source>
        <dbReference type="RuleBase" id="RU000471"/>
    </source>
</evidence>
<feature type="transmembrane region" description="Helical" evidence="12">
    <location>
        <begin position="70"/>
        <end position="90"/>
    </location>
</feature>
<dbReference type="GO" id="GO:0003954">
    <property type="term" value="F:NADH dehydrogenase activity"/>
    <property type="evidence" value="ECO:0007669"/>
    <property type="project" value="TreeGrafter"/>
</dbReference>
<dbReference type="InterPro" id="IPR018086">
    <property type="entry name" value="NADH_UbQ_OxRdtase_su1_CS"/>
</dbReference>
<evidence type="ECO:0000256" key="2">
    <source>
        <dbReference type="ARBA" id="ARBA00004225"/>
    </source>
</evidence>
<organism evidence="13">
    <name type="scientific">Hyalomma asiaticum asiaticum</name>
    <name type="common">Tick</name>
    <dbReference type="NCBI Taxonomy" id="266039"/>
    <lineage>
        <taxon>Eukaryota</taxon>
        <taxon>Metazoa</taxon>
        <taxon>Ecdysozoa</taxon>
        <taxon>Arthropoda</taxon>
        <taxon>Chelicerata</taxon>
        <taxon>Arachnida</taxon>
        <taxon>Acari</taxon>
        <taxon>Parasitiformes</taxon>
        <taxon>Ixodida</taxon>
        <taxon>Ixodoidea</taxon>
        <taxon>Ixodidae</taxon>
        <taxon>Hyalomminae</taxon>
        <taxon>Hyalomma</taxon>
    </lineage>
</organism>
<accession>A0A343SB41</accession>
<feature type="transmembrane region" description="Helical" evidence="12">
    <location>
        <begin position="252"/>
        <end position="271"/>
    </location>
</feature>
<comment type="subcellular location">
    <subcellularLocation>
        <location evidence="10">Mitochondrion inner membrane</location>
        <topology evidence="10">Multi-pass membrane protein</topology>
    </subcellularLocation>
    <subcellularLocation>
        <location evidence="2">Mitochondrion membrane</location>
        <topology evidence="2">Multi-pass membrane protein</topology>
    </subcellularLocation>
</comment>
<dbReference type="EMBL" id="MF101817">
    <property type="protein sequence ID" value="AUQ23341.1"/>
    <property type="molecule type" value="Genomic_DNA"/>
</dbReference>
<evidence type="ECO:0000256" key="6">
    <source>
        <dbReference type="ARBA" id="ARBA00022692"/>
    </source>
</evidence>
<evidence type="ECO:0000256" key="11">
    <source>
        <dbReference type="RuleBase" id="RU000473"/>
    </source>
</evidence>
<dbReference type="AlphaFoldDB" id="A0A343SB41"/>
<proteinExistence type="inferred from homology"/>
<sequence>MLNFIYTSILLIMILLSIAFFTLMERKFLGYCHIRKGPNKTGVLGILQPFSDALKLFSKENNKMFYMNKYIYNFSPLLMIYMMLMMWMIFEYPNNVMNLNLGIIFFICISSISSYSILFSGWASNSKFSLIGAYRGFAQVISYEVSMAIILITLCIFPESYNLFEFLKIQKDYPFIFSLNFIFIIWIITILAELNRVPFDLAEGESELVSGFNIEYGSYLFAIIFMSEYGSILFISFLTIYLFMPMFMLKEILTMFVMSTIIMIRGTYVRMRYDQLMMMAWKIFLPLSIMLLFLIYFIFLVFKNFICIIFWKNLNQSEFNNENVTCLKLHYLNKLKIKWFKSLFSG</sequence>